<reference evidence="2" key="1">
    <citation type="submission" date="2023-07" db="EMBL/GenBank/DDBJ databases">
        <authorList>
            <person name="Yue Y."/>
        </authorList>
    </citation>
    <scope>NUCLEOTIDE SEQUENCE [LARGE SCALE GENOMIC DNA]</scope>
    <source>
        <strain evidence="2">2Y89</strain>
    </source>
</reference>
<feature type="non-terminal residue" evidence="1">
    <location>
        <position position="1"/>
    </location>
</feature>
<keyword evidence="2" id="KW-1185">Reference proteome</keyword>
<accession>A0ABS7Y3Q5</accession>
<protein>
    <submittedName>
        <fullName evidence="1">Uncharacterized protein</fullName>
    </submittedName>
</protein>
<proteinExistence type="predicted"/>
<dbReference type="Proteomes" id="UP001198402">
    <property type="component" value="Unassembled WGS sequence"/>
</dbReference>
<gene>
    <name evidence="1" type="ORF">LBV24_15155</name>
</gene>
<evidence type="ECO:0000313" key="2">
    <source>
        <dbReference type="Proteomes" id="UP001198402"/>
    </source>
</evidence>
<organism evidence="1 2">
    <name type="scientific">Winogradskyella vincentii</name>
    <dbReference type="NCBI Taxonomy" id="2877122"/>
    <lineage>
        <taxon>Bacteria</taxon>
        <taxon>Pseudomonadati</taxon>
        <taxon>Bacteroidota</taxon>
        <taxon>Flavobacteriia</taxon>
        <taxon>Flavobacteriales</taxon>
        <taxon>Flavobacteriaceae</taxon>
        <taxon>Winogradskyella</taxon>
    </lineage>
</organism>
<comment type="caution">
    <text evidence="1">The sequence shown here is derived from an EMBL/GenBank/DDBJ whole genome shotgun (WGS) entry which is preliminary data.</text>
</comment>
<dbReference type="EMBL" id="JAIUJS010000056">
    <property type="protein sequence ID" value="MCA0154563.1"/>
    <property type="molecule type" value="Genomic_DNA"/>
</dbReference>
<evidence type="ECO:0000313" key="1">
    <source>
        <dbReference type="EMBL" id="MCA0154563.1"/>
    </source>
</evidence>
<name>A0ABS7Y3Q5_9FLAO</name>
<sequence length="113" mass="11772">GKPNNGDINLTITGGNDYLVGNPYASAIDADQFIRDNGPELEYTDPGSTPESDPLLSGTLYFWEHWGGGSHVLAEYQGGYATYNFSGAVAAASMGTNDPDVGTGGTPTKLPGR</sequence>
<feature type="non-terminal residue" evidence="1">
    <location>
        <position position="113"/>
    </location>
</feature>